<accession>X1JXV5</accession>
<gene>
    <name evidence="1" type="ORF">S03H2_51639</name>
</gene>
<organism evidence="1">
    <name type="scientific">marine sediment metagenome</name>
    <dbReference type="NCBI Taxonomy" id="412755"/>
    <lineage>
        <taxon>unclassified sequences</taxon>
        <taxon>metagenomes</taxon>
        <taxon>ecological metagenomes</taxon>
    </lineage>
</organism>
<evidence type="ECO:0000313" key="1">
    <source>
        <dbReference type="EMBL" id="GAH74648.1"/>
    </source>
</evidence>
<name>X1JXV5_9ZZZZ</name>
<proteinExistence type="predicted"/>
<comment type="caution">
    <text evidence="1">The sequence shown here is derived from an EMBL/GenBank/DDBJ whole genome shotgun (WGS) entry which is preliminary data.</text>
</comment>
<protein>
    <submittedName>
        <fullName evidence="1">Uncharacterized protein</fullName>
    </submittedName>
</protein>
<dbReference type="AlphaFoldDB" id="X1JXV5"/>
<reference evidence="1" key="1">
    <citation type="journal article" date="2014" name="Front. Microbiol.">
        <title>High frequency of phylogenetically diverse reductive dehalogenase-homologous genes in deep subseafloor sedimentary metagenomes.</title>
        <authorList>
            <person name="Kawai M."/>
            <person name="Futagami T."/>
            <person name="Toyoda A."/>
            <person name="Takaki Y."/>
            <person name="Nishi S."/>
            <person name="Hori S."/>
            <person name="Arai W."/>
            <person name="Tsubouchi T."/>
            <person name="Morono Y."/>
            <person name="Uchiyama I."/>
            <person name="Ito T."/>
            <person name="Fujiyama A."/>
            <person name="Inagaki F."/>
            <person name="Takami H."/>
        </authorList>
    </citation>
    <scope>NUCLEOTIDE SEQUENCE</scope>
    <source>
        <strain evidence="1">Expedition CK06-06</strain>
    </source>
</reference>
<sequence>MPKLTKELKEEAYEKAIASLARYKFMMFGYWAAIWVYLNQIDAEKENNPFKGLVEKARQIQRSEAECQKN</sequence>
<dbReference type="EMBL" id="BARU01032770">
    <property type="protein sequence ID" value="GAH74648.1"/>
    <property type="molecule type" value="Genomic_DNA"/>
</dbReference>